<evidence type="ECO:0000313" key="24">
    <source>
        <dbReference type="Proteomes" id="UP000281406"/>
    </source>
</evidence>
<dbReference type="GO" id="GO:0005925">
    <property type="term" value="C:focal adhesion"/>
    <property type="evidence" value="ECO:0007669"/>
    <property type="project" value="UniProtKB-SubCell"/>
</dbReference>
<keyword evidence="6" id="KW-1003">Cell membrane</keyword>
<evidence type="ECO:0000256" key="11">
    <source>
        <dbReference type="ARBA" id="ARBA00023018"/>
    </source>
</evidence>
<evidence type="ECO:0000256" key="2">
    <source>
        <dbReference type="ARBA" id="ARBA00004236"/>
    </source>
</evidence>
<evidence type="ECO:0000256" key="9">
    <source>
        <dbReference type="ARBA" id="ARBA00022949"/>
    </source>
</evidence>
<comment type="function">
    <text evidence="21">Stress-inducible actin-binding protein that plays a role in synaptic and cognitive functions by modulating actin filamentous (F-actin) dynamics. Mediates polymerization of globular actin to F-actin. Also binds to, stabilizes and bundles F-actin. Involved in synaptic function by regulating neurite outgrowth in an actin-dependent manner and for the acquisition of hippocampus-dependent cognitive function, such as learning and long-term memory. Plays a role in the actin and microtubule cytoskeleton organization; negatively regulates focal adhesion (FA) assembly promoting malignant glial cell migration in an actin-, microtubule- and MAP1A-dependent manner. Also involved in neuroblastoma G1/S phase cell cycle progression and cell proliferation inhibition by stimulating ubiquitination of NF-kappa-B subunit RELA and NF-kappa-B degradation in a COMMD1- and actin-dependent manner. May play a role in tumor development.</text>
</comment>
<keyword evidence="16" id="KW-0539">Nucleus</keyword>
<evidence type="ECO:0000256" key="22">
    <source>
        <dbReference type="SAM" id="MobiDB-lite"/>
    </source>
</evidence>
<gene>
    <name evidence="23" type="ORF">DPX16_5639</name>
</gene>
<keyword evidence="17" id="KW-0966">Cell projection</keyword>
<evidence type="ECO:0000256" key="20">
    <source>
        <dbReference type="ARBA" id="ARBA00040095"/>
    </source>
</evidence>
<comment type="subcellular location">
    <subcellularLocation>
        <location evidence="3">Cell junction</location>
        <location evidence="3">Focal adhesion</location>
    </subcellularLocation>
    <subcellularLocation>
        <location evidence="2">Cell membrane</location>
    </subcellularLocation>
    <subcellularLocation>
        <location evidence="4">Cell projection</location>
    </subcellularLocation>
    <subcellularLocation>
        <location evidence="5">Cytoplasm</location>
        <location evidence="5">Cytoskeleton</location>
        <location evidence="5">Stress fiber</location>
    </subcellularLocation>
    <subcellularLocation>
        <location evidence="1">Nucleus</location>
    </subcellularLocation>
    <subcellularLocation>
        <location evidence="19">Synapse</location>
    </subcellularLocation>
</comment>
<keyword evidence="7" id="KW-0963">Cytoplasm</keyword>
<keyword evidence="11" id="KW-0770">Synapse</keyword>
<dbReference type="GO" id="GO:0005634">
    <property type="term" value="C:nucleus"/>
    <property type="evidence" value="ECO:0007669"/>
    <property type="project" value="UniProtKB-SubCell"/>
</dbReference>
<keyword evidence="10" id="KW-0346">Stress response</keyword>
<dbReference type="PANTHER" id="PTHR16768">
    <property type="entry name" value="DOWN REGULATED IN RENAL CARCINOMA 1/TU3A"/>
    <property type="match status" value="1"/>
</dbReference>
<dbReference type="GO" id="GO:0032956">
    <property type="term" value="P:regulation of actin cytoskeleton organization"/>
    <property type="evidence" value="ECO:0007669"/>
    <property type="project" value="TreeGrafter"/>
</dbReference>
<dbReference type="GO" id="GO:0005886">
    <property type="term" value="C:plasma membrane"/>
    <property type="evidence" value="ECO:0007669"/>
    <property type="project" value="UniProtKB-SubCell"/>
</dbReference>
<name>A0A3N0YPW9_ANAGA</name>
<accession>A0A3N0YPW9</accession>
<dbReference type="OrthoDB" id="5963205at2759"/>
<evidence type="ECO:0000256" key="17">
    <source>
        <dbReference type="ARBA" id="ARBA00023273"/>
    </source>
</evidence>
<dbReference type="InterPro" id="IPR009533">
    <property type="entry name" value="FAM107"/>
</dbReference>
<evidence type="ECO:0000256" key="21">
    <source>
        <dbReference type="ARBA" id="ARBA00045129"/>
    </source>
</evidence>
<sequence length="155" mass="17629">MDQRVGHSLYPPEGQPSRPRDVLVKSASAYADIQWEQPHQPRNPDRDPFGYPHREIPPLASYAPQPDYMTGDDDLIKPKKLINPVKASKSHQELHRELLMNQKRHVMVLDAPLWMALYSSATWGTAPPAVCTQQRAPPFTRSACSSPTWRADRHT</sequence>
<evidence type="ECO:0000313" key="23">
    <source>
        <dbReference type="EMBL" id="ROL48245.1"/>
    </source>
</evidence>
<keyword evidence="8" id="KW-0341">Growth regulation</keyword>
<evidence type="ECO:0000256" key="4">
    <source>
        <dbReference type="ARBA" id="ARBA00004316"/>
    </source>
</evidence>
<dbReference type="GO" id="GO:0030041">
    <property type="term" value="P:actin filament polymerization"/>
    <property type="evidence" value="ECO:0007669"/>
    <property type="project" value="TreeGrafter"/>
</dbReference>
<evidence type="ECO:0000256" key="1">
    <source>
        <dbReference type="ARBA" id="ARBA00004123"/>
    </source>
</evidence>
<evidence type="ECO:0000256" key="7">
    <source>
        <dbReference type="ARBA" id="ARBA00022490"/>
    </source>
</evidence>
<evidence type="ECO:0000256" key="3">
    <source>
        <dbReference type="ARBA" id="ARBA00004246"/>
    </source>
</evidence>
<dbReference type="GO" id="GO:0001725">
    <property type="term" value="C:stress fiber"/>
    <property type="evidence" value="ECO:0007669"/>
    <property type="project" value="UniProtKB-SubCell"/>
</dbReference>
<evidence type="ECO:0000256" key="16">
    <source>
        <dbReference type="ARBA" id="ARBA00023242"/>
    </source>
</evidence>
<keyword evidence="15" id="KW-0206">Cytoskeleton</keyword>
<keyword evidence="9" id="KW-0965">Cell junction</keyword>
<feature type="region of interest" description="Disordered" evidence="22">
    <location>
        <begin position="1"/>
        <end position="22"/>
    </location>
</feature>
<evidence type="ECO:0000256" key="15">
    <source>
        <dbReference type="ARBA" id="ARBA00023212"/>
    </source>
</evidence>
<evidence type="ECO:0000256" key="6">
    <source>
        <dbReference type="ARBA" id="ARBA00022475"/>
    </source>
</evidence>
<organism evidence="23 24">
    <name type="scientific">Anabarilius grahami</name>
    <name type="common">Kanglang fish</name>
    <name type="synonym">Barilius grahami</name>
    <dbReference type="NCBI Taxonomy" id="495550"/>
    <lineage>
        <taxon>Eukaryota</taxon>
        <taxon>Metazoa</taxon>
        <taxon>Chordata</taxon>
        <taxon>Craniata</taxon>
        <taxon>Vertebrata</taxon>
        <taxon>Euteleostomi</taxon>
        <taxon>Actinopterygii</taxon>
        <taxon>Neopterygii</taxon>
        <taxon>Teleostei</taxon>
        <taxon>Ostariophysi</taxon>
        <taxon>Cypriniformes</taxon>
        <taxon>Xenocyprididae</taxon>
        <taxon>Xenocypridinae</taxon>
        <taxon>Xenocypridinae incertae sedis</taxon>
        <taxon>Anabarilius</taxon>
    </lineage>
</organism>
<evidence type="ECO:0000256" key="10">
    <source>
        <dbReference type="ARBA" id="ARBA00023016"/>
    </source>
</evidence>
<dbReference type="GO" id="GO:0003779">
    <property type="term" value="F:actin binding"/>
    <property type="evidence" value="ECO:0007669"/>
    <property type="project" value="UniProtKB-KW"/>
</dbReference>
<dbReference type="GO" id="GO:0043005">
    <property type="term" value="C:neuron projection"/>
    <property type="evidence" value="ECO:0007669"/>
    <property type="project" value="TreeGrafter"/>
</dbReference>
<keyword evidence="14" id="KW-0009">Actin-binding</keyword>
<feature type="region of interest" description="Disordered" evidence="22">
    <location>
        <begin position="34"/>
        <end position="73"/>
    </location>
</feature>
<evidence type="ECO:0000256" key="12">
    <source>
        <dbReference type="ARBA" id="ARBA00023054"/>
    </source>
</evidence>
<protein>
    <recommendedName>
        <fullName evidence="20">Actin-associated protein FAM107A</fullName>
    </recommendedName>
</protein>
<dbReference type="GO" id="GO:0051017">
    <property type="term" value="P:actin filament bundle assembly"/>
    <property type="evidence" value="ECO:0007669"/>
    <property type="project" value="TreeGrafter"/>
</dbReference>
<dbReference type="Pfam" id="PF06625">
    <property type="entry name" value="DUF1151"/>
    <property type="match status" value="1"/>
</dbReference>
<feature type="compositionally biased region" description="Basic and acidic residues" evidence="22">
    <location>
        <begin position="42"/>
        <end position="56"/>
    </location>
</feature>
<keyword evidence="12" id="KW-0175">Coiled coil</keyword>
<keyword evidence="18" id="KW-0131">Cell cycle</keyword>
<keyword evidence="13" id="KW-0472">Membrane</keyword>
<comment type="caution">
    <text evidence="23">The sequence shown here is derived from an EMBL/GenBank/DDBJ whole genome shotgun (WGS) entry which is preliminary data.</text>
</comment>
<evidence type="ECO:0000256" key="8">
    <source>
        <dbReference type="ARBA" id="ARBA00022604"/>
    </source>
</evidence>
<dbReference type="Proteomes" id="UP000281406">
    <property type="component" value="Unassembled WGS sequence"/>
</dbReference>
<proteinExistence type="predicted"/>
<dbReference type="PANTHER" id="PTHR16768:SF3">
    <property type="entry name" value="ACTIN-ASSOCIATED PROTEIN FAM107A"/>
    <property type="match status" value="1"/>
</dbReference>
<keyword evidence="24" id="KW-1185">Reference proteome</keyword>
<evidence type="ECO:0000256" key="19">
    <source>
        <dbReference type="ARBA" id="ARBA00034103"/>
    </source>
</evidence>
<evidence type="ECO:0000256" key="5">
    <source>
        <dbReference type="ARBA" id="ARBA00004529"/>
    </source>
</evidence>
<reference evidence="23 24" key="1">
    <citation type="submission" date="2018-10" db="EMBL/GenBank/DDBJ databases">
        <title>Genome assembly for a Yunnan-Guizhou Plateau 3E fish, Anabarilius grahami (Regan), and its evolutionary and genetic applications.</title>
        <authorList>
            <person name="Jiang W."/>
        </authorList>
    </citation>
    <scope>NUCLEOTIDE SEQUENCE [LARGE SCALE GENOMIC DNA]</scope>
    <source>
        <strain evidence="23">AG-KIZ</strain>
        <tissue evidence="23">Muscle</tissue>
    </source>
</reference>
<dbReference type="EMBL" id="RJVU01031169">
    <property type="protein sequence ID" value="ROL48245.1"/>
    <property type="molecule type" value="Genomic_DNA"/>
</dbReference>
<evidence type="ECO:0000256" key="13">
    <source>
        <dbReference type="ARBA" id="ARBA00023136"/>
    </source>
</evidence>
<dbReference type="GO" id="GO:0045202">
    <property type="term" value="C:synapse"/>
    <property type="evidence" value="ECO:0007669"/>
    <property type="project" value="UniProtKB-SubCell"/>
</dbReference>
<evidence type="ECO:0000256" key="18">
    <source>
        <dbReference type="ARBA" id="ARBA00023306"/>
    </source>
</evidence>
<evidence type="ECO:0000256" key="14">
    <source>
        <dbReference type="ARBA" id="ARBA00023203"/>
    </source>
</evidence>
<dbReference type="AlphaFoldDB" id="A0A3N0YPW9"/>